<evidence type="ECO:0000256" key="7">
    <source>
        <dbReference type="ARBA" id="ARBA00022946"/>
    </source>
</evidence>
<name>A0A452HK60_9SAUR</name>
<dbReference type="InterPro" id="IPR015421">
    <property type="entry name" value="PyrdxlP-dep_Trfase_major"/>
</dbReference>
<dbReference type="PANTHER" id="PTHR13693">
    <property type="entry name" value="CLASS II AMINOTRANSFERASE/8-AMINO-7-OXONONANOATE SYNTHASE"/>
    <property type="match status" value="1"/>
</dbReference>
<dbReference type="GO" id="GO:0006782">
    <property type="term" value="P:protoporphyrinogen IX biosynthetic process"/>
    <property type="evidence" value="ECO:0007669"/>
    <property type="project" value="UniProtKB-UniRule"/>
</dbReference>
<evidence type="ECO:0000313" key="20">
    <source>
        <dbReference type="Proteomes" id="UP000291020"/>
    </source>
</evidence>
<dbReference type="GO" id="GO:0005759">
    <property type="term" value="C:mitochondrial matrix"/>
    <property type="evidence" value="ECO:0007669"/>
    <property type="project" value="UniProtKB-UniRule"/>
</dbReference>
<keyword evidence="4 15" id="KW-0808">Transferase</keyword>
<evidence type="ECO:0000256" key="13">
    <source>
        <dbReference type="ARBA" id="ARBA00049013"/>
    </source>
</evidence>
<dbReference type="InterPro" id="IPR001917">
    <property type="entry name" value="Aminotrans_II_pyridoxalP_BS"/>
</dbReference>
<feature type="domain" description="5-aminolevulinate synthase presequence" evidence="18">
    <location>
        <begin position="86"/>
        <end position="188"/>
    </location>
</feature>
<dbReference type="Gene3D" id="3.40.640.10">
    <property type="entry name" value="Type I PLP-dependent aspartate aminotransferase-like (Major domain)"/>
    <property type="match status" value="1"/>
</dbReference>
<comment type="pathway">
    <text evidence="2 15">Porphyrin-containing compound metabolism; protoporphyrin-IX biosynthesis; 5-aminolevulinate from glycine: step 1/1.</text>
</comment>
<feature type="domain" description="Aminotransferase class I/classII large" evidence="17">
    <location>
        <begin position="241"/>
        <end position="585"/>
    </location>
</feature>
<evidence type="ECO:0000256" key="9">
    <source>
        <dbReference type="ARBA" id="ARBA00023133"/>
    </source>
</evidence>
<keyword evidence="11 15" id="KW-0012">Acyltransferase</keyword>
<evidence type="ECO:0000256" key="2">
    <source>
        <dbReference type="ARBA" id="ARBA00005029"/>
    </source>
</evidence>
<keyword evidence="7" id="KW-0809">Transit peptide</keyword>
<dbReference type="GO" id="GO:0048821">
    <property type="term" value="P:erythrocyte development"/>
    <property type="evidence" value="ECO:0007669"/>
    <property type="project" value="TreeGrafter"/>
</dbReference>
<dbReference type="NCBIfam" id="TIGR01821">
    <property type="entry name" value="5aminolev_synth"/>
    <property type="match status" value="1"/>
</dbReference>
<dbReference type="InterPro" id="IPR050087">
    <property type="entry name" value="AON_synthase_class-II"/>
</dbReference>
<dbReference type="InterPro" id="IPR004839">
    <property type="entry name" value="Aminotransferase_I/II_large"/>
</dbReference>
<dbReference type="GO" id="GO:0005743">
    <property type="term" value="C:mitochondrial inner membrane"/>
    <property type="evidence" value="ECO:0007669"/>
    <property type="project" value="UniProtKB-SubCell"/>
</dbReference>
<dbReference type="InterPro" id="IPR015424">
    <property type="entry name" value="PyrdxlP-dep_Trfase"/>
</dbReference>
<dbReference type="CDD" id="cd06454">
    <property type="entry name" value="KBL_like"/>
    <property type="match status" value="1"/>
</dbReference>
<reference evidence="19" key="3">
    <citation type="submission" date="2025-09" db="UniProtKB">
        <authorList>
            <consortium name="Ensembl"/>
        </authorList>
    </citation>
    <scope>IDENTIFICATION</scope>
</reference>
<evidence type="ECO:0000256" key="8">
    <source>
        <dbReference type="ARBA" id="ARBA00023128"/>
    </source>
</evidence>
<comment type="function">
    <text evidence="12">Catalyzes the pyridoxal 5'-phosphate (PLP)-dependent condensation of succinyl-CoA and glycine to form aminolevulinic acid (ALA), with CoA and CO2 as by-products. Contributes significantly to heme formation during erythropoiesis.</text>
</comment>
<reference evidence="20" key="1">
    <citation type="journal article" date="2017" name="PLoS ONE">
        <title>The Agassiz's desert tortoise genome provides a resource for the conservation of a threatened species.</title>
        <authorList>
            <person name="Tollis M."/>
            <person name="DeNardo D.F."/>
            <person name="Cornelius J.A."/>
            <person name="Dolby G.A."/>
            <person name="Edwards T."/>
            <person name="Henen B.T."/>
            <person name="Karl A.E."/>
            <person name="Murphy R.W."/>
            <person name="Kusumi K."/>
        </authorList>
    </citation>
    <scope>NUCLEOTIDE SEQUENCE [LARGE SCALE GENOMIC DNA]</scope>
</reference>
<reference evidence="19" key="2">
    <citation type="submission" date="2025-08" db="UniProtKB">
        <authorList>
            <consortium name="Ensembl"/>
        </authorList>
    </citation>
    <scope>IDENTIFICATION</scope>
</reference>
<dbReference type="PANTHER" id="PTHR13693:SF58">
    <property type="entry name" value="5-AMINOLEVULINATE SYNTHASE, ERYTHROID-SPECIFIC, MITOCHONDRIAL"/>
    <property type="match status" value="1"/>
</dbReference>
<evidence type="ECO:0000256" key="5">
    <source>
        <dbReference type="ARBA" id="ARBA00022792"/>
    </source>
</evidence>
<proteinExistence type="inferred from homology"/>
<dbReference type="Ensembl" id="ENSGAGT00000017460.1">
    <property type="protein sequence ID" value="ENSGAGP00000015283.1"/>
    <property type="gene ID" value="ENSGAGG00000011529.1"/>
</dbReference>
<dbReference type="Proteomes" id="UP000291020">
    <property type="component" value="Unassembled WGS sequence"/>
</dbReference>
<dbReference type="AlphaFoldDB" id="A0A452HK60"/>
<evidence type="ECO:0000256" key="12">
    <source>
        <dbReference type="ARBA" id="ARBA00045913"/>
    </source>
</evidence>
<evidence type="ECO:0000256" key="10">
    <source>
        <dbReference type="ARBA" id="ARBA00023136"/>
    </source>
</evidence>
<dbReference type="SUPFAM" id="SSF53383">
    <property type="entry name" value="PLP-dependent transferases"/>
    <property type="match status" value="1"/>
</dbReference>
<dbReference type="UniPathway" id="UPA00251">
    <property type="reaction ID" value="UER00375"/>
</dbReference>
<accession>A0A452HK60</accession>
<evidence type="ECO:0000256" key="6">
    <source>
        <dbReference type="ARBA" id="ARBA00022898"/>
    </source>
</evidence>
<evidence type="ECO:0000256" key="3">
    <source>
        <dbReference type="ARBA" id="ARBA00008392"/>
    </source>
</evidence>
<dbReference type="EC" id="2.3.1.37" evidence="15"/>
<evidence type="ECO:0000256" key="16">
    <source>
        <dbReference type="SAM" id="MobiDB-lite"/>
    </source>
</evidence>
<dbReference type="Pfam" id="PF00155">
    <property type="entry name" value="Aminotran_1_2"/>
    <property type="match status" value="1"/>
</dbReference>
<dbReference type="FunFam" id="3.90.1150.10:FF:000029">
    <property type="entry name" value="5-aminolevulinate synthase"/>
    <property type="match status" value="1"/>
</dbReference>
<dbReference type="GO" id="GO:0042541">
    <property type="term" value="P:hemoglobin biosynthetic process"/>
    <property type="evidence" value="ECO:0007669"/>
    <property type="project" value="TreeGrafter"/>
</dbReference>
<dbReference type="FunFam" id="3.40.640.10:FF:000006">
    <property type="entry name" value="5-aminolevulinate synthase, mitochondrial"/>
    <property type="match status" value="1"/>
</dbReference>
<comment type="cofactor">
    <cofactor evidence="1 14">
        <name>pyridoxal 5'-phosphate</name>
        <dbReference type="ChEBI" id="CHEBI:597326"/>
    </cofactor>
</comment>
<keyword evidence="10" id="KW-0472">Membrane</keyword>
<evidence type="ECO:0000259" key="17">
    <source>
        <dbReference type="Pfam" id="PF00155"/>
    </source>
</evidence>
<dbReference type="InterPro" id="IPR015118">
    <property type="entry name" value="5aminolev_synth_preseq"/>
</dbReference>
<evidence type="ECO:0000259" key="18">
    <source>
        <dbReference type="Pfam" id="PF09029"/>
    </source>
</evidence>
<evidence type="ECO:0000256" key="11">
    <source>
        <dbReference type="ARBA" id="ARBA00023315"/>
    </source>
</evidence>
<evidence type="ECO:0000256" key="1">
    <source>
        <dbReference type="ARBA" id="ARBA00001933"/>
    </source>
</evidence>
<sequence length="636" mass="68640">MRATLGAGGRDRVLGYKTQASGAQPLWGLSLPPSCNMVPSLGLIEPVLICGPGRLRYGVGLARGGPGSLSGGVSQCWLFVLSAGQQRCPFLTRDPSIFLLKARPLLVSSAQRCPIMVARTLMNSSPDPQRGTDNPIPLAAGSVPQELETPETASSPSQTHCPFMELEVRDRRSRIVQRAGPEVQEDVKVYKAGSGAFSYDSFLEGRLEAKRRDHTYRVFKTVTRRADAFPFAREAAGPEVSVWCSNDYLAMSRHPRVLQAAMDALQHHGLGAGGTRNISGTSQYHVDLERELAQLHRKDAALLFSSCYVANDSTLFTLARMMPGCEIFSDAGNHASMIQGIRNSGVPKHVFRHNDPQHLAQLLGRSPPGIPKIVAFETVHSMDGGICPLEELCDVAHEHGALTFVDEVHAVGLYGARGAGIAERDGVLGKVDIVSGTLGKAFGCVGGYIASTAALVDTVRSYAAGFIFTTSLPPPVLAGALASLRVLAGPEGRGLRRAHQRNVKHMRQLLMDAGLPLVRCPSHIIPIRVGDAALNSQLCDLLLSQHNIYVQAINYPTVPRGEELLRLAPSPHHTPPMMDYFVERLVQGWQDVGLPLQPPASSACHFCQRPLHFALMSEWERDSFGSLGAQCVTSSA</sequence>
<evidence type="ECO:0000256" key="4">
    <source>
        <dbReference type="ARBA" id="ARBA00022679"/>
    </source>
</evidence>
<dbReference type="Gene3D" id="3.90.1150.10">
    <property type="entry name" value="Aspartate Aminotransferase, domain 1"/>
    <property type="match status" value="1"/>
</dbReference>
<evidence type="ECO:0000256" key="15">
    <source>
        <dbReference type="RuleBase" id="RU910713"/>
    </source>
</evidence>
<dbReference type="InterPro" id="IPR015422">
    <property type="entry name" value="PyrdxlP-dep_Trfase_small"/>
</dbReference>
<comment type="subcellular location">
    <subcellularLocation>
        <location evidence="15">Mitochondrion inner membrane</location>
        <topology evidence="15">Peripheral membrane protein</topology>
    </subcellularLocation>
    <text evidence="15">Localizes to the matrix side of the mitochondrion inner membrane.</text>
</comment>
<dbReference type="PROSITE" id="PS00599">
    <property type="entry name" value="AA_TRANSFER_CLASS_2"/>
    <property type="match status" value="1"/>
</dbReference>
<dbReference type="Pfam" id="PF09029">
    <property type="entry name" value="Preseq_ALAS"/>
    <property type="match status" value="1"/>
</dbReference>
<keyword evidence="9 15" id="KW-0350">Heme biosynthesis</keyword>
<comment type="catalytic activity">
    <reaction evidence="13">
        <text>succinyl-CoA + glycine + H(+) = 5-aminolevulinate + CO2 + CoA</text>
        <dbReference type="Rhea" id="RHEA:12921"/>
        <dbReference type="ChEBI" id="CHEBI:15378"/>
        <dbReference type="ChEBI" id="CHEBI:16526"/>
        <dbReference type="ChEBI" id="CHEBI:57287"/>
        <dbReference type="ChEBI" id="CHEBI:57292"/>
        <dbReference type="ChEBI" id="CHEBI:57305"/>
        <dbReference type="ChEBI" id="CHEBI:356416"/>
        <dbReference type="EC" id="2.3.1.37"/>
    </reaction>
    <physiologicalReaction direction="left-to-right" evidence="13">
        <dbReference type="Rhea" id="RHEA:12922"/>
    </physiologicalReaction>
</comment>
<evidence type="ECO:0000256" key="14">
    <source>
        <dbReference type="RuleBase" id="RU003693"/>
    </source>
</evidence>
<organism evidence="19 20">
    <name type="scientific">Gopherus agassizii</name>
    <name type="common">Agassiz's desert tortoise</name>
    <dbReference type="NCBI Taxonomy" id="38772"/>
    <lineage>
        <taxon>Eukaryota</taxon>
        <taxon>Metazoa</taxon>
        <taxon>Chordata</taxon>
        <taxon>Craniata</taxon>
        <taxon>Vertebrata</taxon>
        <taxon>Euteleostomi</taxon>
        <taxon>Archelosauria</taxon>
        <taxon>Testudinata</taxon>
        <taxon>Testudines</taxon>
        <taxon>Cryptodira</taxon>
        <taxon>Durocryptodira</taxon>
        <taxon>Testudinoidea</taxon>
        <taxon>Testudinidae</taxon>
        <taxon>Gopherus</taxon>
    </lineage>
</organism>
<keyword evidence="20" id="KW-1185">Reference proteome</keyword>
<evidence type="ECO:0000313" key="19">
    <source>
        <dbReference type="Ensembl" id="ENSGAGP00000015283.1"/>
    </source>
</evidence>
<feature type="region of interest" description="Disordered" evidence="16">
    <location>
        <begin position="122"/>
        <end position="159"/>
    </location>
</feature>
<dbReference type="GO" id="GO:0003870">
    <property type="term" value="F:5-aminolevulinate synthase activity"/>
    <property type="evidence" value="ECO:0007669"/>
    <property type="project" value="UniProtKB-EC"/>
</dbReference>
<protein>
    <recommendedName>
        <fullName evidence="15">5-aminolevulinate synthase</fullName>
        <ecNumber evidence="15">2.3.1.37</ecNumber>
    </recommendedName>
    <alternativeName>
        <fullName evidence="15">5-aminolevulinic acid synthase</fullName>
    </alternativeName>
    <alternativeName>
        <fullName evidence="15">Delta-ALA synthase</fullName>
    </alternativeName>
    <alternativeName>
        <fullName evidence="15">Delta-aminolevulinate synthase</fullName>
    </alternativeName>
</protein>
<keyword evidence="6 14" id="KW-0663">Pyridoxal phosphate</keyword>
<comment type="similarity">
    <text evidence="3 14">Belongs to the class-II pyridoxal-phosphate-dependent aminotransferase family.</text>
</comment>
<keyword evidence="8 15" id="KW-0496">Mitochondrion</keyword>
<dbReference type="InterPro" id="IPR010961">
    <property type="entry name" value="4pyrrol_synth_NH2levulA_synth"/>
</dbReference>
<keyword evidence="5" id="KW-0999">Mitochondrion inner membrane</keyword>
<dbReference type="GO" id="GO:0030170">
    <property type="term" value="F:pyridoxal phosphate binding"/>
    <property type="evidence" value="ECO:0007669"/>
    <property type="project" value="UniProtKB-UniRule"/>
</dbReference>